<gene>
    <name evidence="3" type="ORF">RM572_17365</name>
</gene>
<dbReference type="InterPro" id="IPR010958">
    <property type="entry name" value="Chorismate_mutase_highGC-bac"/>
</dbReference>
<dbReference type="SUPFAM" id="SSF48600">
    <property type="entry name" value="Chorismate mutase II"/>
    <property type="match status" value="1"/>
</dbReference>
<dbReference type="NCBIfam" id="NF005894">
    <property type="entry name" value="PRK07857.1"/>
    <property type="match status" value="1"/>
</dbReference>
<dbReference type="Proteomes" id="UP001183414">
    <property type="component" value="Unassembled WGS sequence"/>
</dbReference>
<dbReference type="RefSeq" id="WP_311674274.1">
    <property type="nucleotide sequence ID" value="NZ_JAVREQ010000015.1"/>
</dbReference>
<dbReference type="InterPro" id="IPR036979">
    <property type="entry name" value="CM_dom_sf"/>
</dbReference>
<evidence type="ECO:0000256" key="1">
    <source>
        <dbReference type="SAM" id="MobiDB-lite"/>
    </source>
</evidence>
<sequence length="104" mass="11293">MSTTTATTATTTTRATGTAHGTEPPAGEIDDGRRRIDALDEQIIALVRERMTVSAGIQRARIASGGRRVHLAREMEILARYRDELGRPGTTMAMTLLELSRGRA</sequence>
<dbReference type="GO" id="GO:0004106">
    <property type="term" value="F:chorismate mutase activity"/>
    <property type="evidence" value="ECO:0007669"/>
    <property type="project" value="UniProtKB-EC"/>
</dbReference>
<feature type="region of interest" description="Disordered" evidence="1">
    <location>
        <begin position="1"/>
        <end position="34"/>
    </location>
</feature>
<evidence type="ECO:0000313" key="4">
    <source>
        <dbReference type="Proteomes" id="UP001183414"/>
    </source>
</evidence>
<dbReference type="Pfam" id="PF01817">
    <property type="entry name" value="CM_2"/>
    <property type="match status" value="1"/>
</dbReference>
<feature type="domain" description="Chorismate mutase" evidence="2">
    <location>
        <begin position="23"/>
        <end position="104"/>
    </location>
</feature>
<dbReference type="SMART" id="SM00830">
    <property type="entry name" value="CM_2"/>
    <property type="match status" value="1"/>
</dbReference>
<evidence type="ECO:0000313" key="3">
    <source>
        <dbReference type="EMBL" id="MDT0380525.1"/>
    </source>
</evidence>
<dbReference type="InterPro" id="IPR002701">
    <property type="entry name" value="CM_II_prokaryot"/>
</dbReference>
<dbReference type="PROSITE" id="PS51168">
    <property type="entry name" value="CHORISMATE_MUT_2"/>
    <property type="match status" value="1"/>
</dbReference>
<reference evidence="4" key="1">
    <citation type="submission" date="2023-07" db="EMBL/GenBank/DDBJ databases">
        <title>30 novel species of actinomycetes from the DSMZ collection.</title>
        <authorList>
            <person name="Nouioui I."/>
        </authorList>
    </citation>
    <scope>NUCLEOTIDE SEQUENCE [LARGE SCALE GENOMIC DNA]</scope>
    <source>
        <strain evidence="4">DSM 42041</strain>
    </source>
</reference>
<accession>A0ABU2NU74</accession>
<proteinExistence type="predicted"/>
<dbReference type="NCBIfam" id="TIGR01808">
    <property type="entry name" value="CM_M_hiGC-arch"/>
    <property type="match status" value="1"/>
</dbReference>
<comment type="caution">
    <text evidence="3">The sequence shown here is derived from an EMBL/GenBank/DDBJ whole genome shotgun (WGS) entry which is preliminary data.</text>
</comment>
<keyword evidence="3" id="KW-0413">Isomerase</keyword>
<keyword evidence="4" id="KW-1185">Reference proteome</keyword>
<name>A0ABU2NU74_9ACTN</name>
<dbReference type="EC" id="5.4.99.5" evidence="3"/>
<dbReference type="InterPro" id="IPR036263">
    <property type="entry name" value="Chorismate_II_sf"/>
</dbReference>
<feature type="compositionally biased region" description="Low complexity" evidence="1">
    <location>
        <begin position="1"/>
        <end position="22"/>
    </location>
</feature>
<protein>
    <submittedName>
        <fullName evidence="3">Chorismate mutase</fullName>
        <ecNumber evidence="3">5.4.99.5</ecNumber>
    </submittedName>
</protein>
<dbReference type="Gene3D" id="1.20.59.10">
    <property type="entry name" value="Chorismate mutase"/>
    <property type="match status" value="1"/>
</dbReference>
<evidence type="ECO:0000259" key="2">
    <source>
        <dbReference type="PROSITE" id="PS51168"/>
    </source>
</evidence>
<dbReference type="EMBL" id="JAVREQ010000015">
    <property type="protein sequence ID" value="MDT0380525.1"/>
    <property type="molecule type" value="Genomic_DNA"/>
</dbReference>
<organism evidence="3 4">
    <name type="scientific">Streptomyces hazeniae</name>
    <dbReference type="NCBI Taxonomy" id="3075538"/>
    <lineage>
        <taxon>Bacteria</taxon>
        <taxon>Bacillati</taxon>
        <taxon>Actinomycetota</taxon>
        <taxon>Actinomycetes</taxon>
        <taxon>Kitasatosporales</taxon>
        <taxon>Streptomycetaceae</taxon>
        <taxon>Streptomyces</taxon>
    </lineage>
</organism>